<dbReference type="RefSeq" id="WP_353928986.1">
    <property type="nucleotide sequence ID" value="NZ_CP150886.1"/>
</dbReference>
<dbReference type="PROSITE" id="PS51782">
    <property type="entry name" value="LYSM"/>
    <property type="match status" value="1"/>
</dbReference>
<keyword evidence="1" id="KW-0472">Membrane</keyword>
<feature type="transmembrane region" description="Helical" evidence="1">
    <location>
        <begin position="53"/>
        <end position="75"/>
    </location>
</feature>
<keyword evidence="1" id="KW-1133">Transmembrane helix</keyword>
<organism evidence="3 4">
    <name type="scientific">Okeanomitos corallinicola TIOX110</name>
    <dbReference type="NCBI Taxonomy" id="3133117"/>
    <lineage>
        <taxon>Bacteria</taxon>
        <taxon>Bacillati</taxon>
        <taxon>Cyanobacteriota</taxon>
        <taxon>Cyanophyceae</taxon>
        <taxon>Nostocales</taxon>
        <taxon>Aphanizomenonaceae</taxon>
        <taxon>Okeanomitos</taxon>
    </lineage>
</organism>
<proteinExistence type="predicted"/>
<dbReference type="EMBL" id="CP150886">
    <property type="protein sequence ID" value="WZB86070.1"/>
    <property type="molecule type" value="Genomic_DNA"/>
</dbReference>
<reference evidence="3 4" key="1">
    <citation type="submission" date="2024-04" db="EMBL/GenBank/DDBJ databases">
        <title>Okeanomitos corallinicola gen. &amp; sp. nov. (Nostocales, Cyanobacteria), a new toxic marine heterocyst-forming cyanobacterium from a coral reef.</title>
        <authorList>
            <person name="Li H."/>
            <person name="Li R."/>
            <person name="Kang J."/>
            <person name="Hii K.S."/>
            <person name="Mohamed H.F."/>
            <person name="Xu X."/>
            <person name="Luo Z."/>
        </authorList>
    </citation>
    <scope>NUCLEOTIDE SEQUENCE [LARGE SCALE GENOMIC DNA]</scope>
    <source>
        <strain evidence="3 4">TIOX110</strain>
    </source>
</reference>
<dbReference type="InterPro" id="IPR036779">
    <property type="entry name" value="LysM_dom_sf"/>
</dbReference>
<evidence type="ECO:0000259" key="2">
    <source>
        <dbReference type="PROSITE" id="PS51782"/>
    </source>
</evidence>
<name>A0ABZ2UNM2_9CYAN</name>
<dbReference type="Gene3D" id="3.10.350.10">
    <property type="entry name" value="LysM domain"/>
    <property type="match status" value="1"/>
</dbReference>
<sequence>MNIKIDCPVCGYKEIEGKTCPNCDTDLTLIRSLQELPPIETTISQRKLSTWTLVLALLILIIGIGLGALSSFFLIKNQYSDNVFTNNSAVVINQESVADNKNININLYTVKRGDNLGIIAEKVCGKASAWRLIAEANPRLENRRNYFIQVGEKLKIPNCQEKIQ</sequence>
<evidence type="ECO:0000313" key="4">
    <source>
        <dbReference type="Proteomes" id="UP001483337"/>
    </source>
</evidence>
<evidence type="ECO:0000256" key="1">
    <source>
        <dbReference type="SAM" id="Phobius"/>
    </source>
</evidence>
<dbReference type="Proteomes" id="UP001483337">
    <property type="component" value="Chromosome"/>
</dbReference>
<dbReference type="Pfam" id="PF01476">
    <property type="entry name" value="LysM"/>
    <property type="match status" value="1"/>
</dbReference>
<dbReference type="CDD" id="cd00118">
    <property type="entry name" value="LysM"/>
    <property type="match status" value="1"/>
</dbReference>
<evidence type="ECO:0000313" key="3">
    <source>
        <dbReference type="EMBL" id="WZB86070.1"/>
    </source>
</evidence>
<accession>A0ABZ2UNM2</accession>
<keyword evidence="4" id="KW-1185">Reference proteome</keyword>
<dbReference type="SMART" id="SM00257">
    <property type="entry name" value="LysM"/>
    <property type="match status" value="1"/>
</dbReference>
<dbReference type="InterPro" id="IPR018392">
    <property type="entry name" value="LysM"/>
</dbReference>
<protein>
    <submittedName>
        <fullName evidence="3">LysM peptidoglycan-binding domain-containing protein</fullName>
    </submittedName>
</protein>
<keyword evidence="1" id="KW-0812">Transmembrane</keyword>
<feature type="domain" description="LysM" evidence="2">
    <location>
        <begin position="106"/>
        <end position="156"/>
    </location>
</feature>
<gene>
    <name evidence="3" type="ORF">WJM97_11660</name>
</gene>